<proteinExistence type="predicted"/>
<evidence type="ECO:0000313" key="2">
    <source>
        <dbReference type="EMBL" id="AEV33932.1"/>
    </source>
</evidence>
<protein>
    <submittedName>
        <fullName evidence="2">Uncharacterized protein</fullName>
    </submittedName>
</protein>
<evidence type="ECO:0000256" key="1">
    <source>
        <dbReference type="SAM" id="SignalP"/>
    </source>
</evidence>
<keyword evidence="1" id="KW-0732">Signal</keyword>
<dbReference type="eggNOG" id="ENOG502Z9ZK">
    <property type="taxonomic scope" value="Bacteria"/>
</dbReference>
<dbReference type="OrthoDB" id="1143207at2"/>
<dbReference type="Proteomes" id="UP000005631">
    <property type="component" value="Chromosome"/>
</dbReference>
<dbReference type="STRING" id="926562.Oweho_2975"/>
<feature type="signal peptide" evidence="1">
    <location>
        <begin position="1"/>
        <end position="18"/>
    </location>
</feature>
<dbReference type="SUPFAM" id="SSF75011">
    <property type="entry name" value="3-carboxy-cis,cis-mucoante lactonizing enzyme"/>
    <property type="match status" value="1"/>
</dbReference>
<dbReference type="HOGENOM" id="CLU_093143_0_0_10"/>
<keyword evidence="3" id="KW-1185">Reference proteome</keyword>
<sequence length="271" mass="30835">MIRSTLLAILFSTVTCFAQSEVNVPIASYKLSKLDNFYVDQFQNLYVVNNAELRKYDPTYKQLYSYSNPLKGTINQVDVMNALNPYIFYKDWNEVVVVDNRLNASTAINFNDYGFLDVLFISFADQDNVWFYDQGTDKMYLFNLQSKKVVNSSLNITQIIGAENMPHSMISTINKVYLNIPEKGILLFDALGSLQKTIPIKNVESFCVQGKELYYVQGGKVFLYSLTTSQVDAIDLKDKDLKNVRVAGKRLYTSNKEGIGVYQLPASISKQ</sequence>
<organism evidence="2 3">
    <name type="scientific">Owenweeksia hongkongensis (strain DSM 17368 / CIP 108786 / JCM 12287 / NRRL B-23963 / UST20020801)</name>
    <dbReference type="NCBI Taxonomy" id="926562"/>
    <lineage>
        <taxon>Bacteria</taxon>
        <taxon>Pseudomonadati</taxon>
        <taxon>Bacteroidota</taxon>
        <taxon>Flavobacteriia</taxon>
        <taxon>Flavobacteriales</taxon>
        <taxon>Owenweeksiaceae</taxon>
        <taxon>Owenweeksia</taxon>
    </lineage>
</organism>
<name>G8R1Y2_OWEHD</name>
<gene>
    <name evidence="2" type="ordered locus">Oweho_2975</name>
</gene>
<dbReference type="RefSeq" id="WP_014203281.1">
    <property type="nucleotide sequence ID" value="NC_016599.1"/>
</dbReference>
<reference evidence="2 3" key="1">
    <citation type="journal article" date="2012" name="Stand. Genomic Sci.">
        <title>Genome sequence of the orange-pigmented seawater bacterium Owenweeksia hongkongensis type strain (UST20020801(T)).</title>
        <authorList>
            <person name="Riedel T."/>
            <person name="Held B."/>
            <person name="Nolan M."/>
            <person name="Lucas S."/>
            <person name="Lapidus A."/>
            <person name="Tice H."/>
            <person name="Del Rio T.G."/>
            <person name="Cheng J.F."/>
            <person name="Han C."/>
            <person name="Tapia R."/>
            <person name="Goodwin L.A."/>
            <person name="Pitluck S."/>
            <person name="Liolios K."/>
            <person name="Mavromatis K."/>
            <person name="Pagani I."/>
            <person name="Ivanova N."/>
            <person name="Mikhailova N."/>
            <person name="Pati A."/>
            <person name="Chen A."/>
            <person name="Palaniappan K."/>
            <person name="Rohde M."/>
            <person name="Tindall B.J."/>
            <person name="Detter J.C."/>
            <person name="Goker M."/>
            <person name="Woyke T."/>
            <person name="Bristow J."/>
            <person name="Eisen J.A."/>
            <person name="Markowitz V."/>
            <person name="Hugenholtz P."/>
            <person name="Klenk H.P."/>
            <person name="Kyrpides N.C."/>
        </authorList>
    </citation>
    <scope>NUCLEOTIDE SEQUENCE</scope>
    <source>
        <strain evidence="3">DSM 17368 / JCM 12287 / NRRL B-23963</strain>
    </source>
</reference>
<evidence type="ECO:0000313" key="3">
    <source>
        <dbReference type="Proteomes" id="UP000005631"/>
    </source>
</evidence>
<accession>G8R1Y2</accession>
<dbReference type="EMBL" id="CP003156">
    <property type="protein sequence ID" value="AEV33932.1"/>
    <property type="molecule type" value="Genomic_DNA"/>
</dbReference>
<feature type="chain" id="PRO_5003514552" evidence="1">
    <location>
        <begin position="19"/>
        <end position="271"/>
    </location>
</feature>
<dbReference type="AlphaFoldDB" id="G8R1Y2"/>
<dbReference type="KEGG" id="oho:Oweho_2975"/>